<dbReference type="RefSeq" id="WP_307406435.1">
    <property type="nucleotide sequence ID" value="NZ_JAUSUR010000002.1"/>
</dbReference>
<comment type="caution">
    <text evidence="7">The sequence shown here is derived from an EMBL/GenBank/DDBJ whole genome shotgun (WGS) entry which is preliminary data.</text>
</comment>
<gene>
    <name evidence="7" type="ORF">J2S15_001237</name>
</gene>
<evidence type="ECO:0000313" key="7">
    <source>
        <dbReference type="EMBL" id="MDQ0360492.1"/>
    </source>
</evidence>
<evidence type="ECO:0000256" key="5">
    <source>
        <dbReference type="SAM" id="Phobius"/>
    </source>
</evidence>
<evidence type="ECO:0000313" key="8">
    <source>
        <dbReference type="Proteomes" id="UP001230220"/>
    </source>
</evidence>
<keyword evidence="4 5" id="KW-0472">Membrane</keyword>
<dbReference type="EMBL" id="JAUSUR010000002">
    <property type="protein sequence ID" value="MDQ0360492.1"/>
    <property type="molecule type" value="Genomic_DNA"/>
</dbReference>
<feature type="transmembrane region" description="Helical" evidence="5">
    <location>
        <begin position="132"/>
        <end position="152"/>
    </location>
</feature>
<sequence length="159" mass="17666">MFPGARIYKTIAAVAIALILSKYVLGLSGFYMTVAVVLSMKTDPQKSYEYGKNRVLGTLLGGLLGYLIMMLVKHSPIHEESILMVLINVGCAYLILWFAKLVHMPENGTTMGCVVFFSITLIRFNQPVFDYVSIRVIETLIGVVIATIVNSIDFKKLIK</sequence>
<comment type="subcellular location">
    <subcellularLocation>
        <location evidence="1">Membrane</location>
        <topology evidence="1">Multi-pass membrane protein</topology>
    </subcellularLocation>
</comment>
<evidence type="ECO:0000256" key="4">
    <source>
        <dbReference type="ARBA" id="ARBA00023136"/>
    </source>
</evidence>
<dbReference type="Pfam" id="PF13515">
    <property type="entry name" value="FUSC_2"/>
    <property type="match status" value="1"/>
</dbReference>
<feature type="transmembrane region" description="Helical" evidence="5">
    <location>
        <begin position="54"/>
        <end position="72"/>
    </location>
</feature>
<evidence type="ECO:0000256" key="1">
    <source>
        <dbReference type="ARBA" id="ARBA00004141"/>
    </source>
</evidence>
<feature type="domain" description="Integral membrane bound transporter" evidence="6">
    <location>
        <begin position="27"/>
        <end position="149"/>
    </location>
</feature>
<dbReference type="InterPro" id="IPR049453">
    <property type="entry name" value="Memb_transporter_dom"/>
</dbReference>
<dbReference type="Proteomes" id="UP001230220">
    <property type="component" value="Unassembled WGS sequence"/>
</dbReference>
<accession>A0ABU0E0T1</accession>
<proteinExistence type="predicted"/>
<reference evidence="7 8" key="1">
    <citation type="submission" date="2023-07" db="EMBL/GenBank/DDBJ databases">
        <title>Genomic Encyclopedia of Type Strains, Phase IV (KMG-IV): sequencing the most valuable type-strain genomes for metagenomic binning, comparative biology and taxonomic classification.</title>
        <authorList>
            <person name="Goeker M."/>
        </authorList>
    </citation>
    <scope>NUCLEOTIDE SEQUENCE [LARGE SCALE GENOMIC DNA]</scope>
    <source>
        <strain evidence="7 8">DSM 16784</strain>
    </source>
</reference>
<evidence type="ECO:0000256" key="2">
    <source>
        <dbReference type="ARBA" id="ARBA00022692"/>
    </source>
</evidence>
<name>A0ABU0E0T1_9FIRM</name>
<keyword evidence="3 5" id="KW-1133">Transmembrane helix</keyword>
<keyword evidence="2 5" id="KW-0812">Transmembrane</keyword>
<organism evidence="7 8">
    <name type="scientific">Breznakia pachnodae</name>
    <dbReference type="NCBI Taxonomy" id="265178"/>
    <lineage>
        <taxon>Bacteria</taxon>
        <taxon>Bacillati</taxon>
        <taxon>Bacillota</taxon>
        <taxon>Erysipelotrichia</taxon>
        <taxon>Erysipelotrichales</taxon>
        <taxon>Erysipelotrichaceae</taxon>
        <taxon>Breznakia</taxon>
    </lineage>
</organism>
<feature type="transmembrane region" description="Helical" evidence="5">
    <location>
        <begin position="81"/>
        <end position="99"/>
    </location>
</feature>
<feature type="transmembrane region" description="Helical" evidence="5">
    <location>
        <begin position="12"/>
        <end position="34"/>
    </location>
</feature>
<evidence type="ECO:0000259" key="6">
    <source>
        <dbReference type="Pfam" id="PF13515"/>
    </source>
</evidence>
<evidence type="ECO:0000256" key="3">
    <source>
        <dbReference type="ARBA" id="ARBA00022989"/>
    </source>
</evidence>
<protein>
    <submittedName>
        <fullName evidence="7">Uncharacterized membrane protein YgaE (UPF0421/DUF939 family)</fullName>
    </submittedName>
</protein>
<keyword evidence="8" id="KW-1185">Reference proteome</keyword>